<protein>
    <recommendedName>
        <fullName evidence="1">Condensation domain-containing protein</fullName>
    </recommendedName>
</protein>
<reference evidence="2" key="1">
    <citation type="submission" date="2021-01" db="EMBL/GenBank/DDBJ databases">
        <title>Fulvivirga kasyanovii gen. nov., sp nov., a novel member of the phylum Bacteroidetes isolated from seawater in a mussel farm.</title>
        <authorList>
            <person name="Zhao L.-H."/>
            <person name="Wang Z.-J."/>
        </authorList>
    </citation>
    <scope>NUCLEOTIDE SEQUENCE</scope>
    <source>
        <strain evidence="2">29W222</strain>
    </source>
</reference>
<dbReference type="Gene3D" id="3.30.559.10">
    <property type="entry name" value="Chloramphenicol acetyltransferase-like domain"/>
    <property type="match status" value="1"/>
</dbReference>
<evidence type="ECO:0000313" key="2">
    <source>
        <dbReference type="EMBL" id="MBL6446756.1"/>
    </source>
</evidence>
<proteinExistence type="predicted"/>
<evidence type="ECO:0000313" key="3">
    <source>
        <dbReference type="Proteomes" id="UP000614216"/>
    </source>
</evidence>
<dbReference type="PANTHER" id="PTHR45398:SF1">
    <property type="entry name" value="ENZYME, PUTATIVE (JCVI)-RELATED"/>
    <property type="match status" value="1"/>
</dbReference>
<dbReference type="AlphaFoldDB" id="A0A937G1G8"/>
<sequence length="504" mass="58977">MTIQTKHSALLLLEQANREGVQLSYNDGSLAVRYKKGKKVNEELLKSLKTNKDILVAHFEKKQIHKNLRLEAEEIEVNGSIYFKVGPKQNFWIFQNTHDKSVGKLSYEFKILGTLDLNIITTAINYLFQRHESLRSNFCHLNGINLMSVQPKPKNHFYFFDVRDSNEKELLVQQYRSFKDFKFDLESGPLCIIRLIQEENKRYTLSILAHHIIFDKLSKEVFLGELLVLYQAFSTGQKSPLPNLPFQLKEYLSAESRYITRNCESHKKYWKTKFPELPNEFISPINQITNAVRNNVPENTSLAIDQTLLEKVNCLAKEHSTTAFIILQAVFHIARLKKTRQEDTIIGTALFNRDHPDFKNQIGYYADIVLIRTVIKSTDNFHEIVQTVKRANDDNIDFRAHSLMDHTWRLIKAEGRTMTGHYWKFNLRYEDHRNNPIIATESELLRFQQVKSDQDEHINLDIDCHFLVDRNSTLSLKVRYDSGLYDTDGIHSFIRLFEKTLCEV</sequence>
<dbReference type="SUPFAM" id="SSF52777">
    <property type="entry name" value="CoA-dependent acyltransferases"/>
    <property type="match status" value="2"/>
</dbReference>
<name>A0A937G1G8_9BACT</name>
<dbReference type="GO" id="GO:0003824">
    <property type="term" value="F:catalytic activity"/>
    <property type="evidence" value="ECO:0007669"/>
    <property type="project" value="InterPro"/>
</dbReference>
<dbReference type="Gene3D" id="3.30.559.30">
    <property type="entry name" value="Nonribosomal peptide synthetase, condensation domain"/>
    <property type="match status" value="1"/>
</dbReference>
<feature type="domain" description="Condensation" evidence="1">
    <location>
        <begin position="90"/>
        <end position="502"/>
    </location>
</feature>
<dbReference type="InterPro" id="IPR001242">
    <property type="entry name" value="Condensation_dom"/>
</dbReference>
<dbReference type="InterPro" id="IPR023213">
    <property type="entry name" value="CAT-like_dom_sf"/>
</dbReference>
<accession>A0A937G1G8</accession>
<dbReference type="RefSeq" id="WP_202856301.1">
    <property type="nucleotide sequence ID" value="NZ_JAEUGD010000039.1"/>
</dbReference>
<dbReference type="Pfam" id="PF00668">
    <property type="entry name" value="Condensation"/>
    <property type="match status" value="1"/>
</dbReference>
<keyword evidence="3" id="KW-1185">Reference proteome</keyword>
<organism evidence="2 3">
    <name type="scientific">Fulvivirga marina</name>
    <dbReference type="NCBI Taxonomy" id="2494733"/>
    <lineage>
        <taxon>Bacteria</taxon>
        <taxon>Pseudomonadati</taxon>
        <taxon>Bacteroidota</taxon>
        <taxon>Cytophagia</taxon>
        <taxon>Cytophagales</taxon>
        <taxon>Fulvivirgaceae</taxon>
        <taxon>Fulvivirga</taxon>
    </lineage>
</organism>
<comment type="caution">
    <text evidence="2">The sequence shown here is derived from an EMBL/GenBank/DDBJ whole genome shotgun (WGS) entry which is preliminary data.</text>
</comment>
<dbReference type="PANTHER" id="PTHR45398">
    <property type="match status" value="1"/>
</dbReference>
<gene>
    <name evidence="2" type="ORF">JMN32_10565</name>
</gene>
<dbReference type="EMBL" id="JAEUGD010000039">
    <property type="protein sequence ID" value="MBL6446756.1"/>
    <property type="molecule type" value="Genomic_DNA"/>
</dbReference>
<dbReference type="Proteomes" id="UP000614216">
    <property type="component" value="Unassembled WGS sequence"/>
</dbReference>
<evidence type="ECO:0000259" key="1">
    <source>
        <dbReference type="Pfam" id="PF00668"/>
    </source>
</evidence>